<evidence type="ECO:0000313" key="1">
    <source>
        <dbReference type="EMBL" id="MBD8040989.1"/>
    </source>
</evidence>
<dbReference type="Proteomes" id="UP000620874">
    <property type="component" value="Unassembled WGS sequence"/>
</dbReference>
<dbReference type="RefSeq" id="WP_087210820.1">
    <property type="nucleotide sequence ID" value="NZ_JACSPP010000035.1"/>
</dbReference>
<comment type="caution">
    <text evidence="1">The sequence shown here is derived from an EMBL/GenBank/DDBJ whole genome shotgun (WGS) entry which is preliminary data.</text>
</comment>
<dbReference type="SUPFAM" id="SSF56281">
    <property type="entry name" value="Metallo-hydrolase/oxidoreductase"/>
    <property type="match status" value="1"/>
</dbReference>
<evidence type="ECO:0000313" key="2">
    <source>
        <dbReference type="Proteomes" id="UP000620874"/>
    </source>
</evidence>
<protein>
    <submittedName>
        <fullName evidence="1">MBL fold metallo-hydrolase</fullName>
    </submittedName>
</protein>
<organism evidence="1 2">
    <name type="scientific">Phocaeicola intestinalis</name>
    <dbReference type="NCBI Taxonomy" id="2762212"/>
    <lineage>
        <taxon>Bacteria</taxon>
        <taxon>Pseudomonadati</taxon>
        <taxon>Bacteroidota</taxon>
        <taxon>Bacteroidia</taxon>
        <taxon>Bacteroidales</taxon>
        <taxon>Bacteroidaceae</taxon>
        <taxon>Phocaeicola</taxon>
    </lineage>
</organism>
<dbReference type="EMBL" id="JACSPP010000035">
    <property type="protein sequence ID" value="MBD8040989.1"/>
    <property type="molecule type" value="Genomic_DNA"/>
</dbReference>
<name>A0ABR8YAB0_9BACT</name>
<dbReference type="PANTHER" id="PTHR42967">
    <property type="entry name" value="METAL DEPENDENT HYDROLASE"/>
    <property type="match status" value="1"/>
</dbReference>
<sequence>MKLTYIFHSGFALETENCMLVFDYWLDPAHVIDGLLKCNKPMYVFASHFHEDHFNRDIFTWKSIKPDITYLLSKDILKHRRARRDEADAWLAKGGSWQDRHIHVTATGSNDSGVSWIVRTEGKTLFHAGDLNNWYARFLTDDYTGGTIYSPEFGMEINPEKEEKQYLGELKDIRKLTAGFDLVMFPIDGRIGNGYTRGARQFIDRFQVGLLVPMHFVASGFQSAGRMKEFADAKGVKFWCIQQEGENKEV</sequence>
<keyword evidence="2" id="KW-1185">Reference proteome</keyword>
<dbReference type="InterPro" id="IPR036866">
    <property type="entry name" value="RibonucZ/Hydroxyglut_hydro"/>
</dbReference>
<gene>
    <name evidence="1" type="ORF">H9625_11195</name>
</gene>
<reference evidence="1 2" key="1">
    <citation type="submission" date="2020-08" db="EMBL/GenBank/DDBJ databases">
        <title>A Genomic Blueprint of the Chicken Gut Microbiome.</title>
        <authorList>
            <person name="Gilroy R."/>
            <person name="Ravi A."/>
            <person name="Getino M."/>
            <person name="Pursley I."/>
            <person name="Horton D.L."/>
            <person name="Alikhan N.-F."/>
            <person name="Baker D."/>
            <person name="Gharbi K."/>
            <person name="Hall N."/>
            <person name="Watson M."/>
            <person name="Adriaenssens E.M."/>
            <person name="Foster-Nyarko E."/>
            <person name="Jarju S."/>
            <person name="Secka A."/>
            <person name="Antonio M."/>
            <person name="Oren A."/>
            <person name="Chaudhuri R."/>
            <person name="La Ragione R.M."/>
            <person name="Hildebrand F."/>
            <person name="Pallen M.J."/>
        </authorList>
    </citation>
    <scope>NUCLEOTIDE SEQUENCE [LARGE SCALE GENOMIC DNA]</scope>
    <source>
        <strain evidence="1 2">Sa1CVN1</strain>
    </source>
</reference>
<proteinExistence type="predicted"/>
<accession>A0ABR8YAB0</accession>
<dbReference type="PANTHER" id="PTHR42967:SF1">
    <property type="entry name" value="MBL FOLD METALLO-HYDROLASE"/>
    <property type="match status" value="1"/>
</dbReference>
<dbReference type="Gene3D" id="3.60.15.10">
    <property type="entry name" value="Ribonuclease Z/Hydroxyacylglutathione hydrolase-like"/>
    <property type="match status" value="1"/>
</dbReference>